<dbReference type="OrthoDB" id="4890717at2759"/>
<evidence type="ECO:0000256" key="1">
    <source>
        <dbReference type="PROSITE-ProRule" id="PRU00023"/>
    </source>
</evidence>
<dbReference type="Proteomes" id="UP000236546">
    <property type="component" value="Unassembled WGS sequence"/>
</dbReference>
<feature type="repeat" description="ANK" evidence="1">
    <location>
        <begin position="331"/>
        <end position="363"/>
    </location>
</feature>
<evidence type="ECO:0000259" key="2">
    <source>
        <dbReference type="Pfam" id="PF22939"/>
    </source>
</evidence>
<dbReference type="PROSITE" id="PS50297">
    <property type="entry name" value="ANK_REP_REGION"/>
    <property type="match status" value="1"/>
</dbReference>
<organism evidence="3 4">
    <name type="scientific">Trichoderma gamsii</name>
    <dbReference type="NCBI Taxonomy" id="398673"/>
    <lineage>
        <taxon>Eukaryota</taxon>
        <taxon>Fungi</taxon>
        <taxon>Dikarya</taxon>
        <taxon>Ascomycota</taxon>
        <taxon>Pezizomycotina</taxon>
        <taxon>Sordariomycetes</taxon>
        <taxon>Hypocreomycetidae</taxon>
        <taxon>Hypocreales</taxon>
        <taxon>Hypocreaceae</taxon>
        <taxon>Trichoderma</taxon>
    </lineage>
</organism>
<evidence type="ECO:0000313" key="4">
    <source>
        <dbReference type="Proteomes" id="UP000236546"/>
    </source>
</evidence>
<name>A0A2K0TPJ6_9HYPO</name>
<accession>A0A2K0TPJ6</accession>
<dbReference type="InterPro" id="IPR036770">
    <property type="entry name" value="Ankyrin_rpt-contain_sf"/>
</dbReference>
<dbReference type="Gene3D" id="1.25.40.20">
    <property type="entry name" value="Ankyrin repeat-containing domain"/>
    <property type="match status" value="1"/>
</dbReference>
<gene>
    <name evidence="3" type="ORF">TGAMA5MH_01252</name>
</gene>
<dbReference type="PANTHER" id="PTHR10039">
    <property type="entry name" value="AMELOGENIN"/>
    <property type="match status" value="1"/>
</dbReference>
<comment type="caution">
    <text evidence="3">The sequence shown here is derived from an EMBL/GenBank/DDBJ whole genome shotgun (WGS) entry which is preliminary data.</text>
</comment>
<dbReference type="Pfam" id="PF12796">
    <property type="entry name" value="Ank_2"/>
    <property type="match status" value="1"/>
</dbReference>
<dbReference type="InterPro" id="IPR054471">
    <property type="entry name" value="GPIID_WHD"/>
</dbReference>
<protein>
    <recommendedName>
        <fullName evidence="2">GPI inositol-deacylase winged helix domain-containing protein</fullName>
    </recommendedName>
</protein>
<dbReference type="Pfam" id="PF22939">
    <property type="entry name" value="WHD_GPIID"/>
    <property type="match status" value="1"/>
</dbReference>
<dbReference type="SMART" id="SM00248">
    <property type="entry name" value="ANK"/>
    <property type="match status" value="2"/>
</dbReference>
<feature type="domain" description="GPI inositol-deacylase winged helix" evidence="2">
    <location>
        <begin position="118"/>
        <end position="194"/>
    </location>
</feature>
<sequence>MSRPIPDLEEPLEGATRVNVEASLIDVKNYLLQRLESTRSMQRHLAEEPSLRDKIVSVIVQKIKGMFLMARLYLDTLVKRTTRRKIKTALETLPEGLDSIYEELMNRVKLQNPHDHAELAMRVIGWIFHTSRPLTVIEMQNALAVEPGDTCLDTDGIPNRDLLVSGCAGIVMINDNSDTISFVHNTAQEYFQRSGQRLLVHANRDIAATCLTYLHFDNFSCGATNATSQDAFLTLLQNNPLLGYAAQHWGNHLRQVSDKEINEQAIALLNDRNKVYLVAWLKEYADNLVKGTYFRPRTQVSGLTLASSFGLTVVASSLISSGSSLHDRDSNGQTALHHAVENGHRDTAALLLDMGAEINSRDLDG</sequence>
<proteinExistence type="predicted"/>
<dbReference type="SUPFAM" id="SSF48403">
    <property type="entry name" value="Ankyrin repeat"/>
    <property type="match status" value="1"/>
</dbReference>
<dbReference type="InterPro" id="IPR002110">
    <property type="entry name" value="Ankyrin_rpt"/>
</dbReference>
<dbReference type="PANTHER" id="PTHR10039:SF15">
    <property type="entry name" value="NACHT DOMAIN-CONTAINING PROTEIN"/>
    <property type="match status" value="1"/>
</dbReference>
<dbReference type="AlphaFoldDB" id="A0A2K0TPJ6"/>
<reference evidence="3 4" key="1">
    <citation type="submission" date="2017-02" db="EMBL/GenBank/DDBJ databases">
        <title>Genomes of Trichoderma spp. with biocontrol activity.</title>
        <authorList>
            <person name="Gardiner D."/>
            <person name="Kazan K."/>
            <person name="Vos C."/>
            <person name="Harvey P."/>
        </authorList>
    </citation>
    <scope>NUCLEOTIDE SEQUENCE [LARGE SCALE GENOMIC DNA]</scope>
    <source>
        <strain evidence="3 4">A5MH</strain>
    </source>
</reference>
<dbReference type="EMBL" id="MTYH01000013">
    <property type="protein sequence ID" value="PNP47433.1"/>
    <property type="molecule type" value="Genomic_DNA"/>
</dbReference>
<dbReference type="PROSITE" id="PS50088">
    <property type="entry name" value="ANK_REPEAT"/>
    <property type="match status" value="1"/>
</dbReference>
<evidence type="ECO:0000313" key="3">
    <source>
        <dbReference type="EMBL" id="PNP47433.1"/>
    </source>
</evidence>
<keyword evidence="1" id="KW-0040">ANK repeat</keyword>